<dbReference type="PANTHER" id="PTHR30441">
    <property type="entry name" value="DUF748 DOMAIN-CONTAINING PROTEIN"/>
    <property type="match status" value="1"/>
</dbReference>
<evidence type="ECO:0000259" key="1">
    <source>
        <dbReference type="Pfam" id="PF05170"/>
    </source>
</evidence>
<name>A0ABU0YGK2_9PROT</name>
<sequence length="613" mass="64815">MRLRSVAIAVVSFLLVLVLLAGGGVLWVMNQDYRSLAETKGSEALGRSVTIGALKIGWGDPLTIEIRDLRVANAPWGTRPEMVTLEHLFAQVDVRPLLEGVIRYRRLDVTRPVILLERDEKGTGNWKFAGGGGSTGGFAIMPKDRTQFPTLLDFTLHDATITYRTTSGKPLVVALKQAAIASSGDDQPVTVTADGAYNDLPAKIEATTDSFDVMRNGSVPFGEDVKVTNKDSTIAFKGHLMDPLDFDEVEAALVIDTKNFGTLLEAFDAGLPAAFPAKLDGTLTHQGDHWQIDGIKGTMAGNAVTGAFVLDEGPRGGTDKMAIKARYDTLNLDTMIAKDKESKDTDWKSIALELPDKTAPVIKADLAAKRLKYGKTALSAFALVGTGGPGALDIDSIRFAMAGTTFEANGTAKSEGKATRLQINAGLPGGNLSELLKTLGAATDQIAGEVSARIALDATGSKLGEALAHSNGSAVFAMIDGRVSRDVVEKASTDLRTVFRKGEGMSKVKCLLGVATLKNGVAQVSPLILRTPEATLTGGGSIDLLKNTVDLTIRSDPKSTGFFALDIPIRISGTLASPGAAPDSKSNFKESLALPELPKAIRRVAEQSRCLAG</sequence>
<dbReference type="InterPro" id="IPR052894">
    <property type="entry name" value="AsmA-related"/>
</dbReference>
<keyword evidence="3" id="KW-1185">Reference proteome</keyword>
<evidence type="ECO:0000313" key="2">
    <source>
        <dbReference type="EMBL" id="MDQ7246330.1"/>
    </source>
</evidence>
<feature type="domain" description="AsmA" evidence="1">
    <location>
        <begin position="6"/>
        <end position="128"/>
    </location>
</feature>
<accession>A0ABU0YGK2</accession>
<proteinExistence type="predicted"/>
<dbReference type="PANTHER" id="PTHR30441:SF8">
    <property type="entry name" value="DUF748 DOMAIN-CONTAINING PROTEIN"/>
    <property type="match status" value="1"/>
</dbReference>
<dbReference type="EMBL" id="JAUYVI010000001">
    <property type="protein sequence ID" value="MDQ7246330.1"/>
    <property type="molecule type" value="Genomic_DNA"/>
</dbReference>
<protein>
    <submittedName>
        <fullName evidence="2">AsmA-like C-terminal region-containing protein</fullName>
    </submittedName>
</protein>
<evidence type="ECO:0000313" key="3">
    <source>
        <dbReference type="Proteomes" id="UP001230156"/>
    </source>
</evidence>
<dbReference type="Proteomes" id="UP001230156">
    <property type="component" value="Unassembled WGS sequence"/>
</dbReference>
<organism evidence="2 3">
    <name type="scientific">Dongia sedimenti</name>
    <dbReference type="NCBI Taxonomy" id="3064282"/>
    <lineage>
        <taxon>Bacteria</taxon>
        <taxon>Pseudomonadati</taxon>
        <taxon>Pseudomonadota</taxon>
        <taxon>Alphaproteobacteria</taxon>
        <taxon>Rhodospirillales</taxon>
        <taxon>Dongiaceae</taxon>
        <taxon>Dongia</taxon>
    </lineage>
</organism>
<dbReference type="Pfam" id="PF05170">
    <property type="entry name" value="AsmA"/>
    <property type="match status" value="1"/>
</dbReference>
<dbReference type="InterPro" id="IPR007844">
    <property type="entry name" value="AsmA"/>
</dbReference>
<gene>
    <name evidence="2" type="ORF">Q8A70_01570</name>
</gene>
<reference evidence="3" key="1">
    <citation type="submission" date="2023-08" db="EMBL/GenBank/DDBJ databases">
        <title>Rhodospirillaceae gen. nov., a novel taxon isolated from the Yangtze River Yuezi River estuary sludge.</title>
        <authorList>
            <person name="Ruan L."/>
        </authorList>
    </citation>
    <scope>NUCLEOTIDE SEQUENCE [LARGE SCALE GENOMIC DNA]</scope>
    <source>
        <strain evidence="3">R-7</strain>
    </source>
</reference>
<dbReference type="RefSeq" id="WP_379953708.1">
    <property type="nucleotide sequence ID" value="NZ_JAUYVI010000001.1"/>
</dbReference>
<comment type="caution">
    <text evidence="2">The sequence shown here is derived from an EMBL/GenBank/DDBJ whole genome shotgun (WGS) entry which is preliminary data.</text>
</comment>